<dbReference type="InterPro" id="IPR035906">
    <property type="entry name" value="MetI-like_sf"/>
</dbReference>
<dbReference type="InterPro" id="IPR050366">
    <property type="entry name" value="BP-dependent_transpt_permease"/>
</dbReference>
<evidence type="ECO:0000313" key="11">
    <source>
        <dbReference type="EMBL" id="WFR94435.1"/>
    </source>
</evidence>
<keyword evidence="12" id="KW-1185">Reference proteome</keyword>
<dbReference type="PANTHER" id="PTHR43386">
    <property type="entry name" value="OLIGOPEPTIDE TRANSPORT SYSTEM PERMEASE PROTEIN APPC"/>
    <property type="match status" value="1"/>
</dbReference>
<reference evidence="12" key="2">
    <citation type="journal article" date="2023" name="MicrobiologyOpen">
        <title>Genomics of the tumorigenes clade of the family Rhizobiaceae and description of Rhizobium rhododendri sp. nov.</title>
        <authorList>
            <person name="Kuzmanovic N."/>
            <person name="diCenzo G.C."/>
            <person name="Bunk B."/>
            <person name="Sproeer C."/>
            <person name="Fruehling A."/>
            <person name="Neumann-Schaal M."/>
            <person name="Overmann J."/>
            <person name="Smalla K."/>
        </authorList>
    </citation>
    <scope>NUCLEOTIDE SEQUENCE [LARGE SCALE GENOMIC DNA]</scope>
    <source>
        <strain evidence="12">1078</strain>
    </source>
</reference>
<dbReference type="GO" id="GO:0005886">
    <property type="term" value="C:plasma membrane"/>
    <property type="evidence" value="ECO:0007669"/>
    <property type="project" value="UniProtKB-SubCell"/>
</dbReference>
<dbReference type="PROSITE" id="PS50928">
    <property type="entry name" value="ABC_TM1"/>
    <property type="match status" value="1"/>
</dbReference>
<evidence type="ECO:0000256" key="7">
    <source>
        <dbReference type="ARBA" id="ARBA00022989"/>
    </source>
</evidence>
<evidence type="ECO:0000256" key="2">
    <source>
        <dbReference type="ARBA" id="ARBA00022448"/>
    </source>
</evidence>
<keyword evidence="3" id="KW-1003">Cell membrane</keyword>
<keyword evidence="6" id="KW-0653">Protein transport</keyword>
<feature type="transmembrane region" description="Helical" evidence="9">
    <location>
        <begin position="144"/>
        <end position="168"/>
    </location>
</feature>
<dbReference type="SUPFAM" id="SSF161098">
    <property type="entry name" value="MetI-like"/>
    <property type="match status" value="1"/>
</dbReference>
<dbReference type="GO" id="GO:0015833">
    <property type="term" value="P:peptide transport"/>
    <property type="evidence" value="ECO:0007669"/>
    <property type="project" value="UniProtKB-KW"/>
</dbReference>
<feature type="transmembrane region" description="Helical" evidence="9">
    <location>
        <begin position="212"/>
        <end position="242"/>
    </location>
</feature>
<evidence type="ECO:0000256" key="3">
    <source>
        <dbReference type="ARBA" id="ARBA00022475"/>
    </source>
</evidence>
<dbReference type="AlphaFoldDB" id="A0AAF1KRD4"/>
<dbReference type="RefSeq" id="WP_111222455.1">
    <property type="nucleotide sequence ID" value="NZ_CP117255.1"/>
</dbReference>
<comment type="subcellular location">
    <subcellularLocation>
        <location evidence="1 9">Cell membrane</location>
        <topology evidence="1 9">Multi-pass membrane protein</topology>
    </subcellularLocation>
</comment>
<dbReference type="Proteomes" id="UP000249499">
    <property type="component" value="Chromosome"/>
</dbReference>
<keyword evidence="5" id="KW-0571">Peptide transport</keyword>
<evidence type="ECO:0000256" key="6">
    <source>
        <dbReference type="ARBA" id="ARBA00022927"/>
    </source>
</evidence>
<dbReference type="EMBL" id="CP117255">
    <property type="protein sequence ID" value="WFR94435.1"/>
    <property type="molecule type" value="Genomic_DNA"/>
</dbReference>
<keyword evidence="8 9" id="KW-0472">Membrane</keyword>
<keyword evidence="7 9" id="KW-1133">Transmembrane helix</keyword>
<protein>
    <submittedName>
        <fullName evidence="11">ABC transporter permease</fullName>
    </submittedName>
</protein>
<keyword evidence="4 9" id="KW-0812">Transmembrane</keyword>
<sequence>MAEIIASTAPRTQSRSVRRLLALLREPKVLMGGGFILLLVILALFAPFIAPKDPLEQDLMSGTLPPAWMDGGDQNFLLGTDDLGRDVLSRMIFGTRIALTVAFVAAGLSALIGTLLGLFAGWYGGWPDRIISRLVDIWMAFPPVLLSILLVAVFGSGVHSVIAAIVIIDWTRFCRVVRSETQAQAQMDYVIAARTIGFSRLRILFSEILPNVAPVLIALVSLEMGIAVIVEAILSFVGLSVSSDTPTWGGMIAEGRQIIHDGWWVLVAPLLALFATVLAFNQLGDGLRRALDPVMRR</sequence>
<dbReference type="KEGG" id="rtu:PR017_11395"/>
<feature type="transmembrane region" description="Helical" evidence="9">
    <location>
        <begin position="29"/>
        <end position="50"/>
    </location>
</feature>
<comment type="similarity">
    <text evidence="9">Belongs to the binding-protein-dependent transport system permease family.</text>
</comment>
<reference evidence="11 12" key="1">
    <citation type="journal article" date="2018" name="Sci. Rep.">
        <title>Rhizobium tumorigenes sp. nov., a novel plant tumorigenic bacterium isolated from cane gall tumors on thornless blackberry.</title>
        <authorList>
            <person name="Kuzmanovi N."/>
            <person name="Smalla K."/>
            <person name="Gronow S."/>
            <person name="PuBawska J."/>
        </authorList>
    </citation>
    <scope>NUCLEOTIDE SEQUENCE [LARGE SCALE GENOMIC DNA]</scope>
    <source>
        <strain evidence="11 12">1078</strain>
    </source>
</reference>
<dbReference type="Pfam" id="PF12911">
    <property type="entry name" value="OppC_N"/>
    <property type="match status" value="1"/>
</dbReference>
<evidence type="ECO:0000313" key="12">
    <source>
        <dbReference type="Proteomes" id="UP000249499"/>
    </source>
</evidence>
<accession>A0AAF1KRD4</accession>
<evidence type="ECO:0000256" key="4">
    <source>
        <dbReference type="ARBA" id="ARBA00022692"/>
    </source>
</evidence>
<gene>
    <name evidence="11" type="ORF">PR017_11395</name>
</gene>
<organism evidence="11 12">
    <name type="scientific">Rhizobium tumorigenes</name>
    <dbReference type="NCBI Taxonomy" id="2041385"/>
    <lineage>
        <taxon>Bacteria</taxon>
        <taxon>Pseudomonadati</taxon>
        <taxon>Pseudomonadota</taxon>
        <taxon>Alphaproteobacteria</taxon>
        <taxon>Hyphomicrobiales</taxon>
        <taxon>Rhizobiaceae</taxon>
        <taxon>Rhizobium/Agrobacterium group</taxon>
        <taxon>Rhizobium</taxon>
    </lineage>
</organism>
<proteinExistence type="inferred from homology"/>
<dbReference type="InterPro" id="IPR025966">
    <property type="entry name" value="OppC_N"/>
</dbReference>
<dbReference type="GO" id="GO:0015031">
    <property type="term" value="P:protein transport"/>
    <property type="evidence" value="ECO:0007669"/>
    <property type="project" value="UniProtKB-KW"/>
</dbReference>
<feature type="transmembrane region" description="Helical" evidence="9">
    <location>
        <begin position="97"/>
        <end position="124"/>
    </location>
</feature>
<feature type="transmembrane region" description="Helical" evidence="9">
    <location>
        <begin position="262"/>
        <end position="280"/>
    </location>
</feature>
<evidence type="ECO:0000256" key="5">
    <source>
        <dbReference type="ARBA" id="ARBA00022856"/>
    </source>
</evidence>
<dbReference type="Pfam" id="PF00528">
    <property type="entry name" value="BPD_transp_1"/>
    <property type="match status" value="1"/>
</dbReference>
<dbReference type="GO" id="GO:0055085">
    <property type="term" value="P:transmembrane transport"/>
    <property type="evidence" value="ECO:0007669"/>
    <property type="project" value="InterPro"/>
</dbReference>
<dbReference type="PANTHER" id="PTHR43386:SF1">
    <property type="entry name" value="D,D-DIPEPTIDE TRANSPORT SYSTEM PERMEASE PROTEIN DDPC-RELATED"/>
    <property type="match status" value="1"/>
</dbReference>
<keyword evidence="2 9" id="KW-0813">Transport</keyword>
<dbReference type="Gene3D" id="1.10.3720.10">
    <property type="entry name" value="MetI-like"/>
    <property type="match status" value="1"/>
</dbReference>
<name>A0AAF1KRD4_9HYPH</name>
<evidence type="ECO:0000256" key="1">
    <source>
        <dbReference type="ARBA" id="ARBA00004651"/>
    </source>
</evidence>
<evidence type="ECO:0000259" key="10">
    <source>
        <dbReference type="PROSITE" id="PS50928"/>
    </source>
</evidence>
<feature type="domain" description="ABC transmembrane type-1" evidence="10">
    <location>
        <begin position="95"/>
        <end position="284"/>
    </location>
</feature>
<dbReference type="CDD" id="cd06261">
    <property type="entry name" value="TM_PBP2"/>
    <property type="match status" value="1"/>
</dbReference>
<evidence type="ECO:0000256" key="8">
    <source>
        <dbReference type="ARBA" id="ARBA00023136"/>
    </source>
</evidence>
<dbReference type="InterPro" id="IPR000515">
    <property type="entry name" value="MetI-like"/>
</dbReference>
<evidence type="ECO:0000256" key="9">
    <source>
        <dbReference type="RuleBase" id="RU363032"/>
    </source>
</evidence>